<accession>A0A932I1K2</accession>
<dbReference type="EMBL" id="JACPUR010000018">
    <property type="protein sequence ID" value="MBI3127564.1"/>
    <property type="molecule type" value="Genomic_DNA"/>
</dbReference>
<feature type="chain" id="PRO_5037058489" description="Lipoprotein" evidence="1">
    <location>
        <begin position="21"/>
        <end position="216"/>
    </location>
</feature>
<evidence type="ECO:0000313" key="2">
    <source>
        <dbReference type="EMBL" id="MBI3127564.1"/>
    </source>
</evidence>
<comment type="caution">
    <text evidence="2">The sequence shown here is derived from an EMBL/GenBank/DDBJ whole genome shotgun (WGS) entry which is preliminary data.</text>
</comment>
<dbReference type="PROSITE" id="PS51257">
    <property type="entry name" value="PROKAR_LIPOPROTEIN"/>
    <property type="match status" value="1"/>
</dbReference>
<evidence type="ECO:0008006" key="4">
    <source>
        <dbReference type="Google" id="ProtNLM"/>
    </source>
</evidence>
<reference evidence="2" key="1">
    <citation type="submission" date="2020-07" db="EMBL/GenBank/DDBJ databases">
        <title>Huge and variable diversity of episymbiotic CPR bacteria and DPANN archaea in groundwater ecosystems.</title>
        <authorList>
            <person name="He C.Y."/>
            <person name="Keren R."/>
            <person name="Whittaker M."/>
            <person name="Farag I.F."/>
            <person name="Doudna J."/>
            <person name="Cate J.H.D."/>
            <person name="Banfield J.F."/>
        </authorList>
    </citation>
    <scope>NUCLEOTIDE SEQUENCE</scope>
    <source>
        <strain evidence="2">NC_groundwater_763_Ag_S-0.2um_68_21</strain>
    </source>
</reference>
<gene>
    <name evidence="2" type="ORF">HYZ11_08180</name>
</gene>
<proteinExistence type="predicted"/>
<sequence>MTSRLLILTAWIALAPAALGGCASTEIAKGDVLRVDRRELPAEGQGHRLLHRGPGAGAMALETVRLCPVQERRIYQEVEVRRESAALAAVSGVGCGVQKFGEIANLTTGRNVVNRSSCTGESFTGRQLTGRTIEGPWEIVRREPCGAGEPPRAGERLGLFVIRSGERREYALGGGGRFQVSADDLAKLRIYFTLLKDIEVEASHAGKTWRQKIDLE</sequence>
<dbReference type="AlphaFoldDB" id="A0A932I1K2"/>
<organism evidence="2 3">
    <name type="scientific">Tectimicrobiota bacterium</name>
    <dbReference type="NCBI Taxonomy" id="2528274"/>
    <lineage>
        <taxon>Bacteria</taxon>
        <taxon>Pseudomonadati</taxon>
        <taxon>Nitrospinota/Tectimicrobiota group</taxon>
        <taxon>Candidatus Tectimicrobiota</taxon>
    </lineage>
</organism>
<name>A0A932I1K2_UNCTE</name>
<protein>
    <recommendedName>
        <fullName evidence="4">Lipoprotein</fullName>
    </recommendedName>
</protein>
<evidence type="ECO:0000313" key="3">
    <source>
        <dbReference type="Proteomes" id="UP000782312"/>
    </source>
</evidence>
<dbReference type="Proteomes" id="UP000782312">
    <property type="component" value="Unassembled WGS sequence"/>
</dbReference>
<keyword evidence="1" id="KW-0732">Signal</keyword>
<feature type="signal peptide" evidence="1">
    <location>
        <begin position="1"/>
        <end position="20"/>
    </location>
</feature>
<evidence type="ECO:0000256" key="1">
    <source>
        <dbReference type="SAM" id="SignalP"/>
    </source>
</evidence>